<evidence type="ECO:0000256" key="4">
    <source>
        <dbReference type="ARBA" id="ARBA00048462"/>
    </source>
</evidence>
<dbReference type="InterPro" id="IPR014043">
    <property type="entry name" value="Acyl_transferase_dom"/>
</dbReference>
<dbReference type="EMBL" id="PYFQ01000021">
    <property type="protein sequence ID" value="PSK33900.1"/>
    <property type="molecule type" value="Genomic_DNA"/>
</dbReference>
<reference evidence="6 7" key="1">
    <citation type="submission" date="2018-03" db="EMBL/GenBank/DDBJ databases">
        <title>Candida pseudohaemulonii genome assembly and annotation.</title>
        <authorList>
            <person name="Munoz J.F."/>
            <person name="Gade L.G."/>
            <person name="Chow N.A."/>
            <person name="Litvintseva A.P."/>
            <person name="Loparev V.N."/>
            <person name="Cuomo C.A."/>
        </authorList>
    </citation>
    <scope>NUCLEOTIDE SEQUENCE [LARGE SCALE GENOMIC DNA]</scope>
    <source>
        <strain evidence="6 7">B12108</strain>
    </source>
</reference>
<gene>
    <name evidence="6" type="ORF">C7M61_005092</name>
</gene>
<accession>A0A2P7YD67</accession>
<dbReference type="InterPro" id="IPR050858">
    <property type="entry name" value="Mal-CoA-ACP_Trans/PKS_FabD"/>
</dbReference>
<dbReference type="STRING" id="418784.A0A2P7YD67"/>
<dbReference type="OrthoDB" id="541883at2759"/>
<name>A0A2P7YD67_9ASCO</name>
<dbReference type="AlphaFoldDB" id="A0A2P7YD67"/>
<keyword evidence="2" id="KW-0808">Transferase</keyword>
<evidence type="ECO:0000256" key="1">
    <source>
        <dbReference type="ARBA" id="ARBA00013258"/>
    </source>
</evidence>
<dbReference type="Gene3D" id="3.40.366.10">
    <property type="entry name" value="Malonyl-Coenzyme A Acyl Carrier Protein, domain 2"/>
    <property type="match status" value="1"/>
</dbReference>
<evidence type="ECO:0000259" key="5">
    <source>
        <dbReference type="SMART" id="SM00827"/>
    </source>
</evidence>
<evidence type="ECO:0000256" key="2">
    <source>
        <dbReference type="ARBA" id="ARBA00022679"/>
    </source>
</evidence>
<dbReference type="SUPFAM" id="SSF52151">
    <property type="entry name" value="FabD/lysophospholipase-like"/>
    <property type="match status" value="1"/>
</dbReference>
<evidence type="ECO:0000313" key="6">
    <source>
        <dbReference type="EMBL" id="PSK33900.1"/>
    </source>
</evidence>
<feature type="domain" description="Malonyl-CoA:ACP transacylase (MAT)" evidence="5">
    <location>
        <begin position="27"/>
        <end position="313"/>
    </location>
</feature>
<comment type="catalytic activity">
    <reaction evidence="4">
        <text>holo-[ACP] + malonyl-CoA = malonyl-[ACP] + CoA</text>
        <dbReference type="Rhea" id="RHEA:41792"/>
        <dbReference type="Rhea" id="RHEA-COMP:9623"/>
        <dbReference type="Rhea" id="RHEA-COMP:9685"/>
        <dbReference type="ChEBI" id="CHEBI:57287"/>
        <dbReference type="ChEBI" id="CHEBI:57384"/>
        <dbReference type="ChEBI" id="CHEBI:64479"/>
        <dbReference type="ChEBI" id="CHEBI:78449"/>
        <dbReference type="EC" id="2.3.1.39"/>
    </reaction>
</comment>
<dbReference type="GO" id="GO:0004314">
    <property type="term" value="F:[acyl-carrier-protein] S-malonyltransferase activity"/>
    <property type="evidence" value="ECO:0007669"/>
    <property type="project" value="UniProtKB-EC"/>
</dbReference>
<organism evidence="6 7">
    <name type="scientific">Candidozyma pseudohaemuli</name>
    <dbReference type="NCBI Taxonomy" id="418784"/>
    <lineage>
        <taxon>Eukaryota</taxon>
        <taxon>Fungi</taxon>
        <taxon>Dikarya</taxon>
        <taxon>Ascomycota</taxon>
        <taxon>Saccharomycotina</taxon>
        <taxon>Pichiomycetes</taxon>
        <taxon>Metschnikowiaceae</taxon>
        <taxon>Candidozyma</taxon>
    </lineage>
</organism>
<evidence type="ECO:0000313" key="7">
    <source>
        <dbReference type="Proteomes" id="UP000241107"/>
    </source>
</evidence>
<dbReference type="SMART" id="SM00827">
    <property type="entry name" value="PKS_AT"/>
    <property type="match status" value="1"/>
</dbReference>
<dbReference type="GO" id="GO:0005739">
    <property type="term" value="C:mitochondrion"/>
    <property type="evidence" value="ECO:0007669"/>
    <property type="project" value="TreeGrafter"/>
</dbReference>
<dbReference type="EC" id="2.3.1.39" evidence="1"/>
<dbReference type="GO" id="GO:0006633">
    <property type="term" value="P:fatty acid biosynthetic process"/>
    <property type="evidence" value="ECO:0007669"/>
    <property type="project" value="TreeGrafter"/>
</dbReference>
<keyword evidence="7" id="KW-1185">Reference proteome</keyword>
<proteinExistence type="predicted"/>
<dbReference type="RefSeq" id="XP_024711466.1">
    <property type="nucleotide sequence ID" value="XM_024860404.1"/>
</dbReference>
<comment type="caution">
    <text evidence="6">The sequence shown here is derived from an EMBL/GenBank/DDBJ whole genome shotgun (WGS) entry which is preliminary data.</text>
</comment>
<dbReference type="GeneID" id="36568479"/>
<dbReference type="Gene3D" id="3.30.70.250">
    <property type="entry name" value="Malonyl-CoA ACP transacylase, ACP-binding"/>
    <property type="match status" value="1"/>
</dbReference>
<dbReference type="PANTHER" id="PTHR42681">
    <property type="entry name" value="MALONYL-COA-ACYL CARRIER PROTEIN TRANSACYLASE, MITOCHONDRIAL"/>
    <property type="match status" value="1"/>
</dbReference>
<dbReference type="InterPro" id="IPR016035">
    <property type="entry name" value="Acyl_Trfase/lysoPLipase"/>
</dbReference>
<dbReference type="Proteomes" id="UP000241107">
    <property type="component" value="Unassembled WGS sequence"/>
</dbReference>
<keyword evidence="3" id="KW-0012">Acyltransferase</keyword>
<dbReference type="PANTHER" id="PTHR42681:SF1">
    <property type="entry name" value="MALONYL-COA-ACYL CARRIER PROTEIN TRANSACYLASE, MITOCHONDRIAL"/>
    <property type="match status" value="1"/>
</dbReference>
<dbReference type="VEuPathDB" id="FungiDB:C7M61_005092"/>
<dbReference type="Pfam" id="PF00698">
    <property type="entry name" value="Acyl_transf_1"/>
    <property type="match status" value="1"/>
</dbReference>
<sequence>MFTPLRRLSTGKLAVACPGQGIIPRGCLYNFKKHENLIKPSLQLVDEVLKEKFSEKLIEQPPTEADPWSLKTSSAQPAILAATYITYQLFQKLYGIDLVKNDKTGYLLGHSLGEYSALVLGGVLDFGRAVEVVRKRGLLMEQLFDKGEYTMLVLVFRPKSFETVEAVANKHGVLACVNNSSQILISGPIALVEAALADMPKGAVLKLVKLPVKIPFHNSLLQKIEPELAELAPEPKTPLKPIVSNLTGQVSEGHCFLNTVLDNSKPVLWKQSFDFLKEQGVEGVVGLGPGQALGDMNKRSGLGTHPVVSLEDMEELASKWGSL</sequence>
<dbReference type="InterPro" id="IPR001227">
    <property type="entry name" value="Ac_transferase_dom_sf"/>
</dbReference>
<evidence type="ECO:0000256" key="3">
    <source>
        <dbReference type="ARBA" id="ARBA00023315"/>
    </source>
</evidence>
<protein>
    <recommendedName>
        <fullName evidence="1">[acyl-carrier-protein] S-malonyltransferase</fullName>
        <ecNumber evidence="1">2.3.1.39</ecNumber>
    </recommendedName>
</protein>